<organism evidence="7 8">
    <name type="scientific">Geodermatophilus aquaeductus</name>
    <dbReference type="NCBI Taxonomy" id="1564161"/>
    <lineage>
        <taxon>Bacteria</taxon>
        <taxon>Bacillati</taxon>
        <taxon>Actinomycetota</taxon>
        <taxon>Actinomycetes</taxon>
        <taxon>Geodermatophilales</taxon>
        <taxon>Geodermatophilaceae</taxon>
        <taxon>Geodermatophilus</taxon>
    </lineage>
</organism>
<feature type="transmembrane region" description="Helical" evidence="6">
    <location>
        <begin position="32"/>
        <end position="54"/>
    </location>
</feature>
<name>A0A521FEJ1_9ACTN</name>
<evidence type="ECO:0000256" key="1">
    <source>
        <dbReference type="ARBA" id="ARBA00004651"/>
    </source>
</evidence>
<keyword evidence="2" id="KW-1003">Cell membrane</keyword>
<gene>
    <name evidence="7" type="ORF">SAMN06273567_108154</name>
</gene>
<keyword evidence="3 6" id="KW-0812">Transmembrane</keyword>
<protein>
    <submittedName>
        <fullName evidence="7">Amino acid/amide ABC transporter membrane protein 2, HAAT family</fullName>
    </submittedName>
</protein>
<dbReference type="PANTHER" id="PTHR30482:SF20">
    <property type="entry name" value="HIGH-AFFINITY BRANCHED-CHAIN AMINO ACID TRANSPORT SYSTEM PERMEASE PROTEIN LIVM"/>
    <property type="match status" value="1"/>
</dbReference>
<accession>A0A521FEJ1</accession>
<evidence type="ECO:0000256" key="3">
    <source>
        <dbReference type="ARBA" id="ARBA00022692"/>
    </source>
</evidence>
<dbReference type="GO" id="GO:0005886">
    <property type="term" value="C:plasma membrane"/>
    <property type="evidence" value="ECO:0007669"/>
    <property type="project" value="UniProtKB-SubCell"/>
</dbReference>
<dbReference type="InterPro" id="IPR043428">
    <property type="entry name" value="LivM-like"/>
</dbReference>
<feature type="transmembrane region" description="Helical" evidence="6">
    <location>
        <begin position="201"/>
        <end position="219"/>
    </location>
</feature>
<evidence type="ECO:0000313" key="7">
    <source>
        <dbReference type="EMBL" id="SMO94607.1"/>
    </source>
</evidence>
<sequence>MSDFFNANLVLVQSTLTGLLLALSIQVPLRMGVFSFAGAGSYGIGAYATGILVLRYEMDALPAIALTALGTAVIGLLLGALISRLGGLYLAMATVAFDLIISVIAINGGELTGASTGLFGIITDFTTGQMFVLTVAVLALVAMSEVGRLGRRVDTVRDDPELAASMGINVRRYRLAAFVVSGALGGLAGGMNVLVRSTVGPLDIGFGLIVLALTMIIVGGSRSWKGALIGAVIFTWLPDLLTVIGEWQELVYGVIVAVAAIFLPRGIYGVLQDGTRWVQRVRRDRRAAARGGPVVDADGGLRPQEDEAAVLVAQAAEQPVRELDQLSGRTQGAP</sequence>
<evidence type="ECO:0000256" key="5">
    <source>
        <dbReference type="ARBA" id="ARBA00023136"/>
    </source>
</evidence>
<dbReference type="Proteomes" id="UP000317484">
    <property type="component" value="Unassembled WGS sequence"/>
</dbReference>
<feature type="transmembrane region" description="Helical" evidence="6">
    <location>
        <begin position="118"/>
        <end position="142"/>
    </location>
</feature>
<keyword evidence="4 6" id="KW-1133">Transmembrane helix</keyword>
<evidence type="ECO:0000256" key="6">
    <source>
        <dbReference type="SAM" id="Phobius"/>
    </source>
</evidence>
<evidence type="ECO:0000256" key="2">
    <source>
        <dbReference type="ARBA" id="ARBA00022475"/>
    </source>
</evidence>
<dbReference type="RefSeq" id="WP_142460004.1">
    <property type="nucleotide sequence ID" value="NZ_FXTJ01000008.1"/>
</dbReference>
<keyword evidence="5 6" id="KW-0472">Membrane</keyword>
<feature type="transmembrane region" description="Helical" evidence="6">
    <location>
        <begin position="175"/>
        <end position="195"/>
    </location>
</feature>
<dbReference type="AlphaFoldDB" id="A0A521FEJ1"/>
<dbReference type="GO" id="GO:0015658">
    <property type="term" value="F:branched-chain amino acid transmembrane transporter activity"/>
    <property type="evidence" value="ECO:0007669"/>
    <property type="project" value="InterPro"/>
</dbReference>
<evidence type="ECO:0000313" key="8">
    <source>
        <dbReference type="Proteomes" id="UP000317484"/>
    </source>
</evidence>
<feature type="transmembrane region" description="Helical" evidence="6">
    <location>
        <begin position="60"/>
        <end position="81"/>
    </location>
</feature>
<feature type="transmembrane region" description="Helical" evidence="6">
    <location>
        <begin position="6"/>
        <end position="25"/>
    </location>
</feature>
<dbReference type="InterPro" id="IPR001851">
    <property type="entry name" value="ABC_transp_permease"/>
</dbReference>
<dbReference type="EMBL" id="FXTJ01000008">
    <property type="protein sequence ID" value="SMO94607.1"/>
    <property type="molecule type" value="Genomic_DNA"/>
</dbReference>
<feature type="transmembrane region" description="Helical" evidence="6">
    <location>
        <begin position="226"/>
        <end position="244"/>
    </location>
</feature>
<reference evidence="7 8" key="1">
    <citation type="submission" date="2017-05" db="EMBL/GenBank/DDBJ databases">
        <authorList>
            <person name="Varghese N."/>
            <person name="Submissions S."/>
        </authorList>
    </citation>
    <scope>NUCLEOTIDE SEQUENCE [LARGE SCALE GENOMIC DNA]</scope>
    <source>
        <strain evidence="7 8">DSM 46834</strain>
    </source>
</reference>
<feature type="transmembrane region" description="Helical" evidence="6">
    <location>
        <begin position="88"/>
        <end position="106"/>
    </location>
</feature>
<proteinExistence type="predicted"/>
<comment type="subcellular location">
    <subcellularLocation>
        <location evidence="1">Cell membrane</location>
        <topology evidence="1">Multi-pass membrane protein</topology>
    </subcellularLocation>
</comment>
<evidence type="ECO:0000256" key="4">
    <source>
        <dbReference type="ARBA" id="ARBA00022989"/>
    </source>
</evidence>
<dbReference type="Pfam" id="PF02653">
    <property type="entry name" value="BPD_transp_2"/>
    <property type="match status" value="1"/>
</dbReference>
<dbReference type="CDD" id="cd06581">
    <property type="entry name" value="TM_PBP1_LivM_like"/>
    <property type="match status" value="1"/>
</dbReference>
<feature type="transmembrane region" description="Helical" evidence="6">
    <location>
        <begin position="250"/>
        <end position="271"/>
    </location>
</feature>
<dbReference type="PANTHER" id="PTHR30482">
    <property type="entry name" value="HIGH-AFFINITY BRANCHED-CHAIN AMINO ACID TRANSPORT SYSTEM PERMEASE"/>
    <property type="match status" value="1"/>
</dbReference>
<keyword evidence="8" id="KW-1185">Reference proteome</keyword>